<keyword evidence="2" id="KW-1185">Reference proteome</keyword>
<dbReference type="EMBL" id="JBHMQV010000001">
    <property type="protein sequence ID" value="MFC0842277.1"/>
    <property type="molecule type" value="Genomic_DNA"/>
</dbReference>
<name>A0ABV6T926_9ACTN</name>
<accession>A0ABV6T926</accession>
<dbReference type="RefSeq" id="WP_394316151.1">
    <property type="nucleotide sequence ID" value="NZ_JBHMQV010000001.1"/>
</dbReference>
<protein>
    <submittedName>
        <fullName evidence="1">Uncharacterized protein</fullName>
    </submittedName>
</protein>
<comment type="caution">
    <text evidence="1">The sequence shown here is derived from an EMBL/GenBank/DDBJ whole genome shotgun (WGS) entry which is preliminary data.</text>
</comment>
<organism evidence="1 2">
    <name type="scientific">Streptomyces noboritoensis</name>
    <dbReference type="NCBI Taxonomy" id="67337"/>
    <lineage>
        <taxon>Bacteria</taxon>
        <taxon>Bacillati</taxon>
        <taxon>Actinomycetota</taxon>
        <taxon>Actinomycetes</taxon>
        <taxon>Kitasatosporales</taxon>
        <taxon>Streptomycetaceae</taxon>
        <taxon>Streptomyces</taxon>
    </lineage>
</organism>
<sequence length="42" mass="4751">MAAGRFARVEPRRRTRHLVLGLLVDELSPAAVPLHAWARFGR</sequence>
<reference evidence="1 2" key="1">
    <citation type="submission" date="2024-09" db="EMBL/GenBank/DDBJ databases">
        <authorList>
            <person name="Sun Q."/>
            <person name="Mori K."/>
        </authorList>
    </citation>
    <scope>NUCLEOTIDE SEQUENCE [LARGE SCALE GENOMIC DNA]</scope>
    <source>
        <strain evidence="1 2">JCM 4557</strain>
    </source>
</reference>
<evidence type="ECO:0000313" key="1">
    <source>
        <dbReference type="EMBL" id="MFC0842277.1"/>
    </source>
</evidence>
<dbReference type="Proteomes" id="UP001589887">
    <property type="component" value="Unassembled WGS sequence"/>
</dbReference>
<proteinExistence type="predicted"/>
<evidence type="ECO:0000313" key="2">
    <source>
        <dbReference type="Proteomes" id="UP001589887"/>
    </source>
</evidence>
<gene>
    <name evidence="1" type="ORF">ACFH04_00780</name>
</gene>